<feature type="transmembrane region" description="Helical" evidence="5">
    <location>
        <begin position="314"/>
        <end position="331"/>
    </location>
</feature>
<comment type="similarity">
    <text evidence="5">Belongs to the SCAMP family.</text>
</comment>
<protein>
    <recommendedName>
        <fullName evidence="5">Secretory carrier-associated membrane protein</fullName>
        <shortName evidence="5">Secretory carrier membrane protein</shortName>
    </recommendedName>
</protein>
<reference evidence="7 8" key="1">
    <citation type="submission" date="2021-06" db="EMBL/GenBank/DDBJ databases">
        <authorList>
            <person name="Palmer J.M."/>
        </authorList>
    </citation>
    <scope>NUCLEOTIDE SEQUENCE [LARGE SCALE GENOMIC DNA]</scope>
    <source>
        <strain evidence="7 8">GA_2019</strain>
        <tissue evidence="7">Muscle</tissue>
    </source>
</reference>
<comment type="caution">
    <text evidence="5">Lacks conserved residue(s) required for the propagation of feature annotation.</text>
</comment>
<evidence type="ECO:0000256" key="5">
    <source>
        <dbReference type="RuleBase" id="RU363122"/>
    </source>
</evidence>
<evidence type="ECO:0000256" key="2">
    <source>
        <dbReference type="ARBA" id="ARBA00022692"/>
    </source>
</evidence>
<dbReference type="PANTHER" id="PTHR10687:SF7">
    <property type="entry name" value="SECRETORY CARRIER-ASSOCIATED MEMBRANE PROTEIN 2"/>
    <property type="match status" value="1"/>
</dbReference>
<proteinExistence type="inferred from homology"/>
<dbReference type="InterPro" id="IPR007273">
    <property type="entry name" value="SCAMP"/>
</dbReference>
<organism evidence="7 8">
    <name type="scientific">Goodea atripinnis</name>
    <dbReference type="NCBI Taxonomy" id="208336"/>
    <lineage>
        <taxon>Eukaryota</taxon>
        <taxon>Metazoa</taxon>
        <taxon>Chordata</taxon>
        <taxon>Craniata</taxon>
        <taxon>Vertebrata</taxon>
        <taxon>Euteleostomi</taxon>
        <taxon>Actinopterygii</taxon>
        <taxon>Neopterygii</taxon>
        <taxon>Teleostei</taxon>
        <taxon>Neoteleostei</taxon>
        <taxon>Acanthomorphata</taxon>
        <taxon>Ovalentaria</taxon>
        <taxon>Atherinomorphae</taxon>
        <taxon>Cyprinodontiformes</taxon>
        <taxon>Goodeidae</taxon>
        <taxon>Goodea</taxon>
    </lineage>
</organism>
<feature type="region of interest" description="Disordered" evidence="6">
    <location>
        <begin position="1"/>
        <end position="192"/>
    </location>
</feature>
<feature type="compositionally biased region" description="Polar residues" evidence="6">
    <location>
        <begin position="28"/>
        <end position="37"/>
    </location>
</feature>
<evidence type="ECO:0000256" key="3">
    <source>
        <dbReference type="ARBA" id="ARBA00022989"/>
    </source>
</evidence>
<comment type="subcellular location">
    <subcellularLocation>
        <location evidence="1 5">Membrane</location>
        <topology evidence="1 5">Multi-pass membrane protein</topology>
    </subcellularLocation>
</comment>
<feature type="non-terminal residue" evidence="7">
    <location>
        <position position="1"/>
    </location>
</feature>
<feature type="transmembrane region" description="Helical" evidence="5">
    <location>
        <begin position="279"/>
        <end position="302"/>
    </location>
</feature>
<keyword evidence="2 5" id="KW-0812">Transmembrane</keyword>
<name>A0ABV0MZ42_9TELE</name>
<evidence type="ECO:0000313" key="8">
    <source>
        <dbReference type="Proteomes" id="UP001476798"/>
    </source>
</evidence>
<keyword evidence="4 5" id="KW-0472">Membrane</keyword>
<evidence type="ECO:0000256" key="6">
    <source>
        <dbReference type="SAM" id="MobiDB-lite"/>
    </source>
</evidence>
<accession>A0ABV0MZ42</accession>
<feature type="compositionally biased region" description="Low complexity" evidence="6">
    <location>
        <begin position="77"/>
        <end position="106"/>
    </location>
</feature>
<evidence type="ECO:0000256" key="1">
    <source>
        <dbReference type="ARBA" id="ARBA00004141"/>
    </source>
</evidence>
<dbReference type="PANTHER" id="PTHR10687">
    <property type="entry name" value="SECRETORY CARRIER-ASSOCIATED MEMBRANE PROTEIN SCAMP"/>
    <property type="match status" value="1"/>
</dbReference>
<keyword evidence="3 5" id="KW-1133">Transmembrane helix</keyword>
<dbReference type="EMBL" id="JAHRIO010020293">
    <property type="protein sequence ID" value="MEQ2164395.1"/>
    <property type="molecule type" value="Genomic_DNA"/>
</dbReference>
<dbReference type="Pfam" id="PF04144">
    <property type="entry name" value="SCAMP"/>
    <property type="match status" value="1"/>
</dbReference>
<feature type="compositionally biased region" description="Basic residues" evidence="6">
    <location>
        <begin position="172"/>
        <end position="181"/>
    </location>
</feature>
<keyword evidence="8" id="KW-1185">Reference proteome</keyword>
<sequence>EELTVEMLALEPRASDDETLESEASIGTADSSENLNVDSEETISDFSERGARMSSPWPSRSDGKDTRRRAQHQQSDSLDSADSCSTVSSYSSSSHFYPSPSSSAASRRFRFHSKSPAVGSSPARSLAQPLDASHSSRSDSFDGSPTGEQDIAYDERPLFTSRGTYNPEKGKQKLKAARHSGGRNVRDGGGDPPDISQHLVLYGFDSNPFADPVDVNPFQVSVRCSSAPGRWLLAGCIWCKGKYTGTTVPASAASSSQPAVLHTSVEQTPQDLFFSGRGIGIIVSFLHGATLFLNVLACLAYFTADAAKGVDFGLSILWFILFTPVSFVCWYRPVYKAFRYALSLILDGFTGCKCF</sequence>
<evidence type="ECO:0000256" key="4">
    <source>
        <dbReference type="ARBA" id="ARBA00023136"/>
    </source>
</evidence>
<comment type="caution">
    <text evidence="7">The sequence shown here is derived from an EMBL/GenBank/DDBJ whole genome shotgun (WGS) entry which is preliminary data.</text>
</comment>
<gene>
    <name evidence="7" type="ORF">GOODEAATRI_006346</name>
</gene>
<keyword evidence="5" id="KW-0813">Transport</keyword>
<dbReference type="Proteomes" id="UP001476798">
    <property type="component" value="Unassembled WGS sequence"/>
</dbReference>
<evidence type="ECO:0000313" key="7">
    <source>
        <dbReference type="EMBL" id="MEQ2164395.1"/>
    </source>
</evidence>